<dbReference type="Pfam" id="PF07593">
    <property type="entry name" value="UnbV_ASPIC"/>
    <property type="match status" value="1"/>
</dbReference>
<evidence type="ECO:0000313" key="4">
    <source>
        <dbReference type="Proteomes" id="UP000198790"/>
    </source>
</evidence>
<keyword evidence="4" id="KW-1185">Reference proteome</keyword>
<dbReference type="AlphaFoldDB" id="A0A1I0WFL5"/>
<dbReference type="InterPro" id="IPR027039">
    <property type="entry name" value="Crtac1"/>
</dbReference>
<dbReference type="Gene3D" id="2.130.10.130">
    <property type="entry name" value="Integrin alpha, N-terminal"/>
    <property type="match status" value="4"/>
</dbReference>
<evidence type="ECO:0000313" key="3">
    <source>
        <dbReference type="EMBL" id="SFA87187.1"/>
    </source>
</evidence>
<dbReference type="InterPro" id="IPR028994">
    <property type="entry name" value="Integrin_alpha_N"/>
</dbReference>
<dbReference type="Proteomes" id="UP000198790">
    <property type="component" value="Unassembled WGS sequence"/>
</dbReference>
<dbReference type="InterPro" id="IPR013517">
    <property type="entry name" value="FG-GAP"/>
</dbReference>
<name>A0A1I0WFL5_9BACT</name>
<accession>A0A1I0WFL5</accession>
<feature type="domain" description="ASPIC/UnbV" evidence="2">
    <location>
        <begin position="518"/>
        <end position="581"/>
    </location>
</feature>
<dbReference type="PANTHER" id="PTHR16026:SF0">
    <property type="entry name" value="CARTILAGE ACIDIC PROTEIN 1"/>
    <property type="match status" value="1"/>
</dbReference>
<gene>
    <name evidence="3" type="ORF">SAMN04489723_102101</name>
</gene>
<dbReference type="STRING" id="237018.SAMN04489723_102101"/>
<dbReference type="Pfam" id="PF13517">
    <property type="entry name" value="FG-GAP_3"/>
    <property type="match status" value="4"/>
</dbReference>
<evidence type="ECO:0000256" key="1">
    <source>
        <dbReference type="ARBA" id="ARBA00022729"/>
    </source>
</evidence>
<dbReference type="SUPFAM" id="SSF69318">
    <property type="entry name" value="Integrin alpha N-terminal domain"/>
    <property type="match status" value="2"/>
</dbReference>
<reference evidence="3 4" key="1">
    <citation type="submission" date="2016-10" db="EMBL/GenBank/DDBJ databases">
        <authorList>
            <person name="de Groot N.N."/>
        </authorList>
    </citation>
    <scope>NUCLEOTIDE SEQUENCE [LARGE SCALE GENOMIC DNA]</scope>
    <source>
        <strain evidence="3 4">DSM 23399</strain>
    </source>
</reference>
<sequence length="1087" mass="120206">MRRFSVVFLIGIGFIFSCTEKKIETLYELMNNQQIGIEFENTLNSSDSLNILEYLYFYNGGGVAAGDINNDGLVDLYFAGNQVSNRLYLNKGNFQFEDITESAGVNGGGGWSTGVTMADINGDGLLDIYVSQVGDYKGLTGQNRLYINQGSGKFDDQAALYGVDFIGFSTQAAFLDYDRDGDLDMYLLNHSVKSPEVFAKANQRNQPDVLGDKLYRNLASEGKIGFEDVTEISGIYSSILGFGLGVGVEDINDDGWPDIYVSNDFTENEYLYLNQHDGTFIESLDSLISNTSRYSMGNDLADLNGDGLPEIFTTDMLPNDPEIWMKSVGEDKQEVYQIKKKFGYSDQYVRNHLQLNQGANGFSEIALFSGVYASDWSWSPLIFDMDNDGFPDIHITNGIEKRPNDLDFIQYSQQAEPSLKMSELRQKQIAMLPTVKLPNLSYQNQGELTFIDQATTWGLDQPSYSNGSTYADLDNDGDLDLIINNLNQPAFIYQNHSERSGNAFLRVNLSANGENTFAMGAKVGIYYAGKSLFQQYSGSRGFMSGTSSTLVFGLGKATEIDSISVVWPNGVNEIYLNDSINHSIKLTQGTGKPYTKANISSDKTASFPQIPWAHQEKNTLEETKREYLIPKSFASMGPALAVGDVNNDGLEDLYVGGAQDQAGALFIQLADGKFIERKNELFTQLARAEDIVAEFADLNGDGNLDLYVGSGGNEHKSGALFNFDRIFFGNGKGDFIFSPMSLPKIGENTSTLAIHDVDGDGDLDIFVGSSVVSGDYGTSPKSALLINQGNGKFEDKTKEWFGVEIDLGMISSAIWADLTSNGTRELILTGDWQGIRVFENRNGKSLQEKAIEGLAYSSGWIQSLAIADVNEDGKPDILTGNLGLNSKLKASQEKPLWLYYGDFDENGQADPLIFHYMGDRLVPFASRDDLIKQISGIKRKHNSYQSYATQSSPTDLFPEEILAQTSQYAVYEFRSGVYLQQADGSFVFEPFPDQAQLSPISSILWDKERKSVLLGGNFSGFRVDLGTNMASAFTAFKWENETWRKTAFQHTIPAKSEIRHINKITVNNKLLVVGVSNSGPVYWIKLD</sequence>
<dbReference type="PROSITE" id="PS51257">
    <property type="entry name" value="PROKAR_LIPOPROTEIN"/>
    <property type="match status" value="1"/>
</dbReference>
<organism evidence="3 4">
    <name type="scientific">Algoriphagus aquimarinus</name>
    <dbReference type="NCBI Taxonomy" id="237018"/>
    <lineage>
        <taxon>Bacteria</taxon>
        <taxon>Pseudomonadati</taxon>
        <taxon>Bacteroidota</taxon>
        <taxon>Cytophagia</taxon>
        <taxon>Cytophagales</taxon>
        <taxon>Cyclobacteriaceae</taxon>
        <taxon>Algoriphagus</taxon>
    </lineage>
</organism>
<proteinExistence type="predicted"/>
<dbReference type="EMBL" id="FOKK01000002">
    <property type="protein sequence ID" value="SFA87187.1"/>
    <property type="molecule type" value="Genomic_DNA"/>
</dbReference>
<dbReference type="InterPro" id="IPR011519">
    <property type="entry name" value="UnbV_ASPIC"/>
</dbReference>
<dbReference type="PANTHER" id="PTHR16026">
    <property type="entry name" value="CARTILAGE ACIDIC PROTEIN 1"/>
    <property type="match status" value="1"/>
</dbReference>
<evidence type="ECO:0000259" key="2">
    <source>
        <dbReference type="Pfam" id="PF07593"/>
    </source>
</evidence>
<protein>
    <submittedName>
        <fullName evidence="3">Repeat domain-containing protein</fullName>
    </submittedName>
</protein>
<keyword evidence="1" id="KW-0732">Signal</keyword>
<dbReference type="OrthoDB" id="9816120at2"/>